<accession>A0A9W7YDH6</accession>
<dbReference type="EMBL" id="JANBOI010000481">
    <property type="protein sequence ID" value="KAJ1730252.1"/>
    <property type="molecule type" value="Genomic_DNA"/>
</dbReference>
<sequence>MVLDSGYAVPDGGYGAPYHHTMRLQSTPAGDGDDFGKQHAEICPSLDRLITGSSHIHIGRAVSPMLQAKPAIAFPMATARRVPFPGDTYYNVVEPGYSYSSPSSSSSSPPAANAGLPSLTAAPPLAQTSLLPHDRYQHHYRPQQRLPLP</sequence>
<feature type="compositionally biased region" description="Low complexity" evidence="1">
    <location>
        <begin position="98"/>
        <end position="110"/>
    </location>
</feature>
<evidence type="ECO:0000256" key="1">
    <source>
        <dbReference type="SAM" id="MobiDB-lite"/>
    </source>
</evidence>
<dbReference type="AlphaFoldDB" id="A0A9W7YDH6"/>
<organism evidence="2 3">
    <name type="scientific">Coemansia biformis</name>
    <dbReference type="NCBI Taxonomy" id="1286918"/>
    <lineage>
        <taxon>Eukaryota</taxon>
        <taxon>Fungi</taxon>
        <taxon>Fungi incertae sedis</taxon>
        <taxon>Zoopagomycota</taxon>
        <taxon>Kickxellomycotina</taxon>
        <taxon>Kickxellomycetes</taxon>
        <taxon>Kickxellales</taxon>
        <taxon>Kickxellaceae</taxon>
        <taxon>Coemansia</taxon>
    </lineage>
</organism>
<evidence type="ECO:0000313" key="3">
    <source>
        <dbReference type="Proteomes" id="UP001143981"/>
    </source>
</evidence>
<name>A0A9W7YDH6_9FUNG</name>
<feature type="region of interest" description="Disordered" evidence="1">
    <location>
        <begin position="98"/>
        <end position="149"/>
    </location>
</feature>
<evidence type="ECO:0000313" key="2">
    <source>
        <dbReference type="EMBL" id="KAJ1730252.1"/>
    </source>
</evidence>
<comment type="caution">
    <text evidence="2">The sequence shown here is derived from an EMBL/GenBank/DDBJ whole genome shotgun (WGS) entry which is preliminary data.</text>
</comment>
<gene>
    <name evidence="2" type="ORF">LPJ61_003114</name>
</gene>
<feature type="non-terminal residue" evidence="2">
    <location>
        <position position="149"/>
    </location>
</feature>
<reference evidence="2" key="1">
    <citation type="submission" date="2022-07" db="EMBL/GenBank/DDBJ databases">
        <title>Phylogenomic reconstructions and comparative analyses of Kickxellomycotina fungi.</title>
        <authorList>
            <person name="Reynolds N.K."/>
            <person name="Stajich J.E."/>
            <person name="Barry K."/>
            <person name="Grigoriev I.V."/>
            <person name="Crous P."/>
            <person name="Smith M.E."/>
        </authorList>
    </citation>
    <scope>NUCLEOTIDE SEQUENCE</scope>
    <source>
        <strain evidence="2">BCRC 34381</strain>
    </source>
</reference>
<keyword evidence="3" id="KW-1185">Reference proteome</keyword>
<protein>
    <submittedName>
        <fullName evidence="2">Uncharacterized protein</fullName>
    </submittedName>
</protein>
<proteinExistence type="predicted"/>
<dbReference type="Proteomes" id="UP001143981">
    <property type="component" value="Unassembled WGS sequence"/>
</dbReference>